<keyword evidence="3 7" id="KW-1134">Transmembrane beta strand</keyword>
<dbReference type="Pfam" id="PF13715">
    <property type="entry name" value="CarbopepD_reg_2"/>
    <property type="match status" value="1"/>
</dbReference>
<dbReference type="InterPro" id="IPR012910">
    <property type="entry name" value="Plug_dom"/>
</dbReference>
<evidence type="ECO:0000313" key="11">
    <source>
        <dbReference type="Proteomes" id="UP000607559"/>
    </source>
</evidence>
<protein>
    <submittedName>
        <fullName evidence="10">SusC/RagA family TonB-linked outer membrane protein</fullName>
    </submittedName>
</protein>
<evidence type="ECO:0000259" key="9">
    <source>
        <dbReference type="Pfam" id="PF07715"/>
    </source>
</evidence>
<dbReference type="Pfam" id="PF07715">
    <property type="entry name" value="Plug"/>
    <property type="match status" value="1"/>
</dbReference>
<dbReference type="InterPro" id="IPR039426">
    <property type="entry name" value="TonB-dep_rcpt-like"/>
</dbReference>
<dbReference type="NCBIfam" id="TIGR04057">
    <property type="entry name" value="SusC_RagA_signa"/>
    <property type="match status" value="1"/>
</dbReference>
<comment type="similarity">
    <text evidence="7">Belongs to the TonB-dependent receptor family.</text>
</comment>
<keyword evidence="2 7" id="KW-0813">Transport</keyword>
<dbReference type="InterPro" id="IPR037066">
    <property type="entry name" value="Plug_dom_sf"/>
</dbReference>
<dbReference type="SUPFAM" id="SSF56935">
    <property type="entry name" value="Porins"/>
    <property type="match status" value="1"/>
</dbReference>
<feature type="signal peptide" evidence="8">
    <location>
        <begin position="1"/>
        <end position="20"/>
    </location>
</feature>
<feature type="domain" description="TonB-dependent receptor plug" evidence="9">
    <location>
        <begin position="116"/>
        <end position="234"/>
    </location>
</feature>
<evidence type="ECO:0000256" key="8">
    <source>
        <dbReference type="SAM" id="SignalP"/>
    </source>
</evidence>
<dbReference type="Gene3D" id="2.60.40.1120">
    <property type="entry name" value="Carboxypeptidase-like, regulatory domain"/>
    <property type="match status" value="1"/>
</dbReference>
<dbReference type="InterPro" id="IPR023997">
    <property type="entry name" value="TonB-dep_OMP_SusC/RagA_CS"/>
</dbReference>
<evidence type="ECO:0000256" key="3">
    <source>
        <dbReference type="ARBA" id="ARBA00022452"/>
    </source>
</evidence>
<evidence type="ECO:0000313" key="10">
    <source>
        <dbReference type="EMBL" id="GGB04457.1"/>
    </source>
</evidence>
<dbReference type="Gene3D" id="2.40.170.20">
    <property type="entry name" value="TonB-dependent receptor, beta-barrel domain"/>
    <property type="match status" value="1"/>
</dbReference>
<evidence type="ECO:0000256" key="4">
    <source>
        <dbReference type="ARBA" id="ARBA00022692"/>
    </source>
</evidence>
<evidence type="ECO:0000256" key="6">
    <source>
        <dbReference type="ARBA" id="ARBA00023237"/>
    </source>
</evidence>
<keyword evidence="6 7" id="KW-0998">Cell outer membrane</keyword>
<evidence type="ECO:0000256" key="2">
    <source>
        <dbReference type="ARBA" id="ARBA00022448"/>
    </source>
</evidence>
<dbReference type="Gene3D" id="2.170.130.10">
    <property type="entry name" value="TonB-dependent receptor, plug domain"/>
    <property type="match status" value="1"/>
</dbReference>
<evidence type="ECO:0000256" key="5">
    <source>
        <dbReference type="ARBA" id="ARBA00023136"/>
    </source>
</evidence>
<sequence length="1025" mass="111305">MRRFLFFLCCFALLIDQVTAQNHTITGTVTDANGVPVAGASVSVKGTNRGTSTGTDGTFTVTAPSTAKTLVISAVNFATQEVDVSGKTTVGTIQMKPGTQQNLNEVVVVAYGTQKKTNVTGSVQTVSGTLVADKPFTSVDKELQGAVAGLQASSTSGAPGSATDIRIRGIGSIYGSASPLWVIDGVVATIADLSVNTTTANPLSTLNPDDIESITILKDAVSTAPYGSRGANGVILVTTKKGKAGKSKINVVAEVGQNSRAFDPSNKPLTTPQYQQVLRESIINAQFATNNAQADALITNPNFIGFPASWTKYNTNWLDAVSQTGNQTQLNMSLSGGSDKTTVYASAGYFNQKGTSIASDFQRFSGSLAVTHKASDRFTLTADINASNTAQHTPANGGAFANPVLASFFLMPWYTPRNPNGSFRYGASDTLGEFGLNGGIFNPIVQAAYNVNLEQQTAVRGNATGELKILDNLKVTSRMAGEYIAIQEDQYRNPFYGDGYADGGDASSNYTRVFTYTWSNFADWRQNINKDGDVYFDLKGGIEALDTKYYTLQASGHSFPKTLALQYLANTSTPTLASAWPEENSQFSEFAIGDLNYKDRYILSGSFRRDESSVFGVNNRWGSFYSVGGSWNINEEQFMKQQNLFNLLKLRASYGQTGNANGFGRYTALPTYGGTYSYQAVTYGGNYSGQPGLVPNNVGDSNLTWEKNNSFNIGLDFAVLKNRIDGTIEYYHRETTSLLSPVPFSLTSGFSSQNENIGSVVNKGIEVTINARPVVTRDFTWQIGFNIAHNINRVTALYQNKPIPFGDFNYTVGHDLQEFYLQQWAGVNTQTGAPQWYTDGTKKQITGGYDSAGLALNHSASPSVYGGLTNTFTYKGLSLDFQFYYNFGNYIFDSWYNYYNSDGQYYGVLNQFTTQLNAWKKPGDKTDVPQLLIGGNNLSNSPSTRWLYKGDFIRLRNLQLSYNLPADLMKKAKLGSISIYIRGTNLLTFGTDKNLPFDPESGINSTTNLEVLIPKTFAGGIKVGF</sequence>
<organism evidence="10 11">
    <name type="scientific">Puia dinghuensis</name>
    <dbReference type="NCBI Taxonomy" id="1792502"/>
    <lineage>
        <taxon>Bacteria</taxon>
        <taxon>Pseudomonadati</taxon>
        <taxon>Bacteroidota</taxon>
        <taxon>Chitinophagia</taxon>
        <taxon>Chitinophagales</taxon>
        <taxon>Chitinophagaceae</taxon>
        <taxon>Puia</taxon>
    </lineage>
</organism>
<dbReference type="PROSITE" id="PS52016">
    <property type="entry name" value="TONB_DEPENDENT_REC_3"/>
    <property type="match status" value="1"/>
</dbReference>
<reference evidence="10" key="2">
    <citation type="submission" date="2020-09" db="EMBL/GenBank/DDBJ databases">
        <authorList>
            <person name="Sun Q."/>
            <person name="Zhou Y."/>
        </authorList>
    </citation>
    <scope>NUCLEOTIDE SEQUENCE</scope>
    <source>
        <strain evidence="10">CGMCC 1.15448</strain>
    </source>
</reference>
<name>A0A8J2UEA1_9BACT</name>
<reference evidence="10" key="1">
    <citation type="journal article" date="2014" name="Int. J. Syst. Evol. Microbiol.">
        <title>Complete genome sequence of Corynebacterium casei LMG S-19264T (=DSM 44701T), isolated from a smear-ripened cheese.</title>
        <authorList>
            <consortium name="US DOE Joint Genome Institute (JGI-PGF)"/>
            <person name="Walter F."/>
            <person name="Albersmeier A."/>
            <person name="Kalinowski J."/>
            <person name="Ruckert C."/>
        </authorList>
    </citation>
    <scope>NUCLEOTIDE SEQUENCE</scope>
    <source>
        <strain evidence="10">CGMCC 1.15448</strain>
    </source>
</reference>
<dbReference type="NCBIfam" id="TIGR04056">
    <property type="entry name" value="OMP_RagA_SusC"/>
    <property type="match status" value="1"/>
</dbReference>
<evidence type="ECO:0000256" key="7">
    <source>
        <dbReference type="PROSITE-ProRule" id="PRU01360"/>
    </source>
</evidence>
<keyword evidence="5 7" id="KW-0472">Membrane</keyword>
<evidence type="ECO:0000256" key="1">
    <source>
        <dbReference type="ARBA" id="ARBA00004571"/>
    </source>
</evidence>
<dbReference type="RefSeq" id="WP_188932989.1">
    <property type="nucleotide sequence ID" value="NZ_BMJC01000003.1"/>
</dbReference>
<keyword evidence="4 7" id="KW-0812">Transmembrane</keyword>
<accession>A0A8J2UEA1</accession>
<dbReference type="InterPro" id="IPR036942">
    <property type="entry name" value="Beta-barrel_TonB_sf"/>
</dbReference>
<proteinExistence type="inferred from homology"/>
<keyword evidence="11" id="KW-1185">Reference proteome</keyword>
<comment type="subcellular location">
    <subcellularLocation>
        <location evidence="1 7">Cell outer membrane</location>
        <topology evidence="1 7">Multi-pass membrane protein</topology>
    </subcellularLocation>
</comment>
<dbReference type="GO" id="GO:0009279">
    <property type="term" value="C:cell outer membrane"/>
    <property type="evidence" value="ECO:0007669"/>
    <property type="project" value="UniProtKB-SubCell"/>
</dbReference>
<dbReference type="SUPFAM" id="SSF49464">
    <property type="entry name" value="Carboxypeptidase regulatory domain-like"/>
    <property type="match status" value="1"/>
</dbReference>
<dbReference type="Proteomes" id="UP000607559">
    <property type="component" value="Unassembled WGS sequence"/>
</dbReference>
<comment type="caution">
    <text evidence="10">The sequence shown here is derived from an EMBL/GenBank/DDBJ whole genome shotgun (WGS) entry which is preliminary data.</text>
</comment>
<dbReference type="InterPro" id="IPR023996">
    <property type="entry name" value="TonB-dep_OMP_SusC/RagA"/>
</dbReference>
<dbReference type="EMBL" id="BMJC01000003">
    <property type="protein sequence ID" value="GGB04457.1"/>
    <property type="molecule type" value="Genomic_DNA"/>
</dbReference>
<dbReference type="InterPro" id="IPR008969">
    <property type="entry name" value="CarboxyPept-like_regulatory"/>
</dbReference>
<keyword evidence="8" id="KW-0732">Signal</keyword>
<dbReference type="AlphaFoldDB" id="A0A8J2UEA1"/>
<gene>
    <name evidence="10" type="ORF">GCM10011511_29700</name>
</gene>
<feature type="chain" id="PRO_5035149039" evidence="8">
    <location>
        <begin position="21"/>
        <end position="1025"/>
    </location>
</feature>